<dbReference type="AlphaFoldDB" id="A0AAW1QCR6"/>
<accession>A0AAW1QCR6</accession>
<proteinExistence type="predicted"/>
<dbReference type="EMBL" id="JALJOS010000049">
    <property type="protein sequence ID" value="KAK9819188.1"/>
    <property type="molecule type" value="Genomic_DNA"/>
</dbReference>
<dbReference type="Proteomes" id="UP001438707">
    <property type="component" value="Unassembled WGS sequence"/>
</dbReference>
<keyword evidence="1" id="KW-0732">Signal</keyword>
<dbReference type="InterPro" id="IPR037138">
    <property type="entry name" value="His_deacetylse_dom_sf"/>
</dbReference>
<evidence type="ECO:0000256" key="1">
    <source>
        <dbReference type="SAM" id="SignalP"/>
    </source>
</evidence>
<keyword evidence="3" id="KW-1185">Reference proteome</keyword>
<protein>
    <submittedName>
        <fullName evidence="2">Uncharacterized protein</fullName>
    </submittedName>
</protein>
<sequence length="79" mass="8730">MKGLLLRILMFIPRGSGGRCMFLLESSYDLKALAEAVADTFQGLLGGASIDKFNPDLLRDEPRDKAHRLLKDAIAMHSL</sequence>
<feature type="signal peptide" evidence="1">
    <location>
        <begin position="1"/>
        <end position="17"/>
    </location>
</feature>
<feature type="chain" id="PRO_5043688119" evidence="1">
    <location>
        <begin position="18"/>
        <end position="79"/>
    </location>
</feature>
<reference evidence="2 3" key="1">
    <citation type="journal article" date="2024" name="Nat. Commun.">
        <title>Phylogenomics reveals the evolutionary origins of lichenization in chlorophyte algae.</title>
        <authorList>
            <person name="Puginier C."/>
            <person name="Libourel C."/>
            <person name="Otte J."/>
            <person name="Skaloud P."/>
            <person name="Haon M."/>
            <person name="Grisel S."/>
            <person name="Petersen M."/>
            <person name="Berrin J.G."/>
            <person name="Delaux P.M."/>
            <person name="Dal Grande F."/>
            <person name="Keller J."/>
        </authorList>
    </citation>
    <scope>NUCLEOTIDE SEQUENCE [LARGE SCALE GENOMIC DNA]</scope>
    <source>
        <strain evidence="2 3">SAG 2145</strain>
    </source>
</reference>
<gene>
    <name evidence="2" type="ORF">WJX74_000586</name>
</gene>
<evidence type="ECO:0000313" key="2">
    <source>
        <dbReference type="EMBL" id="KAK9819188.1"/>
    </source>
</evidence>
<dbReference type="Gene3D" id="3.40.800.20">
    <property type="entry name" value="Histone deacetylase domain"/>
    <property type="match status" value="1"/>
</dbReference>
<organism evidence="2 3">
    <name type="scientific">Apatococcus lobatus</name>
    <dbReference type="NCBI Taxonomy" id="904363"/>
    <lineage>
        <taxon>Eukaryota</taxon>
        <taxon>Viridiplantae</taxon>
        <taxon>Chlorophyta</taxon>
        <taxon>core chlorophytes</taxon>
        <taxon>Trebouxiophyceae</taxon>
        <taxon>Chlorellales</taxon>
        <taxon>Chlorellaceae</taxon>
        <taxon>Apatococcus</taxon>
    </lineage>
</organism>
<evidence type="ECO:0000313" key="3">
    <source>
        <dbReference type="Proteomes" id="UP001438707"/>
    </source>
</evidence>
<comment type="caution">
    <text evidence="2">The sequence shown here is derived from an EMBL/GenBank/DDBJ whole genome shotgun (WGS) entry which is preliminary data.</text>
</comment>
<name>A0AAW1QCR6_9CHLO</name>